<dbReference type="EMBL" id="UINC01019463">
    <property type="protein sequence ID" value="SVA82409.1"/>
    <property type="molecule type" value="Genomic_DNA"/>
</dbReference>
<reference evidence="1" key="1">
    <citation type="submission" date="2018-05" db="EMBL/GenBank/DDBJ databases">
        <authorList>
            <person name="Lanie J.A."/>
            <person name="Ng W.-L."/>
            <person name="Kazmierczak K.M."/>
            <person name="Andrzejewski T.M."/>
            <person name="Davidsen T.M."/>
            <person name="Wayne K.J."/>
            <person name="Tettelin H."/>
            <person name="Glass J.I."/>
            <person name="Rusch D."/>
            <person name="Podicherti R."/>
            <person name="Tsui H.-C.T."/>
            <person name="Winkler M.E."/>
        </authorList>
    </citation>
    <scope>NUCLEOTIDE SEQUENCE</scope>
</reference>
<accession>A0A381YZN8</accession>
<proteinExistence type="predicted"/>
<dbReference type="AlphaFoldDB" id="A0A381YZN8"/>
<evidence type="ECO:0000313" key="1">
    <source>
        <dbReference type="EMBL" id="SVA82409.1"/>
    </source>
</evidence>
<name>A0A381YZN8_9ZZZZ</name>
<protein>
    <submittedName>
        <fullName evidence="1">Uncharacterized protein</fullName>
    </submittedName>
</protein>
<sequence>MQPAFKSFRQIVKTLLSYVLSSDIWELKIVSTHFKGVLPACQAFF</sequence>
<gene>
    <name evidence="1" type="ORF">METZ01_LOCUS135263</name>
</gene>
<organism evidence="1">
    <name type="scientific">marine metagenome</name>
    <dbReference type="NCBI Taxonomy" id="408172"/>
    <lineage>
        <taxon>unclassified sequences</taxon>
        <taxon>metagenomes</taxon>
        <taxon>ecological metagenomes</taxon>
    </lineage>
</organism>